<reference evidence="2" key="1">
    <citation type="submission" date="2021-12" db="EMBL/GenBank/DDBJ databases">
        <authorList>
            <person name="Martin H S."/>
        </authorList>
    </citation>
    <scope>NUCLEOTIDE SEQUENCE</scope>
</reference>
<dbReference type="Proteomes" id="UP000838878">
    <property type="component" value="Chromosome 12"/>
</dbReference>
<feature type="region of interest" description="Disordered" evidence="1">
    <location>
        <begin position="1"/>
        <end position="33"/>
    </location>
</feature>
<evidence type="ECO:0000313" key="2">
    <source>
        <dbReference type="EMBL" id="CAH0717726.1"/>
    </source>
</evidence>
<proteinExistence type="predicted"/>
<dbReference type="AlphaFoldDB" id="A0A8J9UC86"/>
<dbReference type="OrthoDB" id="6781302at2759"/>
<evidence type="ECO:0000256" key="1">
    <source>
        <dbReference type="SAM" id="MobiDB-lite"/>
    </source>
</evidence>
<accession>A0A8J9UC86</accession>
<name>A0A8J9UC86_9NEOP</name>
<evidence type="ECO:0000313" key="3">
    <source>
        <dbReference type="Proteomes" id="UP000838878"/>
    </source>
</evidence>
<feature type="region of interest" description="Disordered" evidence="1">
    <location>
        <begin position="116"/>
        <end position="189"/>
    </location>
</feature>
<keyword evidence="3" id="KW-1185">Reference proteome</keyword>
<sequence length="189" mass="22345">MSRRDKILSLAISQNQNSKPHVSPSEPTSHQLIPRPSIIKPSAVQKVKSFEATVTRHSLKCYETLPYSEEECEKMNRPVNYFEDSDDSVIDKDYIPDFIISDSDSDSAIFIKRNLLEHKKTRGKKTEREETEHDETEREETEHNETEHEKAEREEAEYDETEREETERKETEHEETEREETGYEETEHE</sequence>
<feature type="compositionally biased region" description="Polar residues" evidence="1">
    <location>
        <begin position="11"/>
        <end position="31"/>
    </location>
</feature>
<organism evidence="2 3">
    <name type="scientific">Brenthis ino</name>
    <name type="common">lesser marbled fritillary</name>
    <dbReference type="NCBI Taxonomy" id="405034"/>
    <lineage>
        <taxon>Eukaryota</taxon>
        <taxon>Metazoa</taxon>
        <taxon>Ecdysozoa</taxon>
        <taxon>Arthropoda</taxon>
        <taxon>Hexapoda</taxon>
        <taxon>Insecta</taxon>
        <taxon>Pterygota</taxon>
        <taxon>Neoptera</taxon>
        <taxon>Endopterygota</taxon>
        <taxon>Lepidoptera</taxon>
        <taxon>Glossata</taxon>
        <taxon>Ditrysia</taxon>
        <taxon>Papilionoidea</taxon>
        <taxon>Nymphalidae</taxon>
        <taxon>Heliconiinae</taxon>
        <taxon>Argynnini</taxon>
        <taxon>Brenthis</taxon>
    </lineage>
</organism>
<gene>
    <name evidence="2" type="ORF">BINO364_LOCUS4302</name>
</gene>
<dbReference type="EMBL" id="OV170232">
    <property type="protein sequence ID" value="CAH0717726.1"/>
    <property type="molecule type" value="Genomic_DNA"/>
</dbReference>
<feature type="compositionally biased region" description="Basic and acidic residues" evidence="1">
    <location>
        <begin position="140"/>
        <end position="153"/>
    </location>
</feature>
<feature type="compositionally biased region" description="Acidic residues" evidence="1">
    <location>
        <begin position="154"/>
        <end position="164"/>
    </location>
</feature>
<protein>
    <submittedName>
        <fullName evidence="2">Uncharacterized protein</fullName>
    </submittedName>
</protein>
<feature type="compositionally biased region" description="Basic and acidic residues" evidence="1">
    <location>
        <begin position="116"/>
        <end position="131"/>
    </location>
</feature>
<feature type="compositionally biased region" description="Basic and acidic residues" evidence="1">
    <location>
        <begin position="165"/>
        <end position="189"/>
    </location>
</feature>
<feature type="non-terminal residue" evidence="2">
    <location>
        <position position="189"/>
    </location>
</feature>